<dbReference type="SUPFAM" id="SSF56672">
    <property type="entry name" value="DNA/RNA polymerases"/>
    <property type="match status" value="1"/>
</dbReference>
<dbReference type="Pfam" id="PF00078">
    <property type="entry name" value="RVT_1"/>
    <property type="match status" value="1"/>
</dbReference>
<reference evidence="4 5" key="1">
    <citation type="submission" date="2018-04" db="EMBL/GenBank/DDBJ databases">
        <authorList>
            <person name="Zhang X."/>
            <person name="Yuan J."/>
            <person name="Li F."/>
            <person name="Xiang J."/>
        </authorList>
    </citation>
    <scope>NUCLEOTIDE SEQUENCE [LARGE SCALE GENOMIC DNA]</scope>
    <source>
        <tissue evidence="4">Muscle</tissue>
    </source>
</reference>
<keyword evidence="4" id="KW-0695">RNA-directed DNA polymerase</keyword>
<keyword evidence="1" id="KW-0862">Zinc</keyword>
<dbReference type="OrthoDB" id="6367736at2759"/>
<evidence type="ECO:0000256" key="1">
    <source>
        <dbReference type="PROSITE-ProRule" id="PRU00042"/>
    </source>
</evidence>
<dbReference type="Proteomes" id="UP000283509">
    <property type="component" value="Unassembled WGS sequence"/>
</dbReference>
<dbReference type="EMBL" id="QCYY01000781">
    <property type="protein sequence ID" value="ROT82725.1"/>
    <property type="molecule type" value="Genomic_DNA"/>
</dbReference>
<evidence type="ECO:0000259" key="3">
    <source>
        <dbReference type="PROSITE" id="PS50878"/>
    </source>
</evidence>
<gene>
    <name evidence="4" type="ORF">C7M84_024096</name>
</gene>
<feature type="domain" description="C2H2-type" evidence="2">
    <location>
        <begin position="372"/>
        <end position="397"/>
    </location>
</feature>
<proteinExistence type="predicted"/>
<dbReference type="GO" id="GO:0003964">
    <property type="term" value="F:RNA-directed DNA polymerase activity"/>
    <property type="evidence" value="ECO:0007669"/>
    <property type="project" value="UniProtKB-KW"/>
</dbReference>
<dbReference type="PROSITE" id="PS00028">
    <property type="entry name" value="ZINC_FINGER_C2H2_1"/>
    <property type="match status" value="1"/>
</dbReference>
<dbReference type="InterPro" id="IPR043502">
    <property type="entry name" value="DNA/RNA_pol_sf"/>
</dbReference>
<keyword evidence="1" id="KW-0479">Metal-binding</keyword>
<dbReference type="STRING" id="6689.A0A3R7PDH8"/>
<dbReference type="PANTHER" id="PTHR47027:SF20">
    <property type="entry name" value="REVERSE TRANSCRIPTASE-LIKE PROTEIN WITH RNA-DIRECTED DNA POLYMERASE DOMAIN"/>
    <property type="match status" value="1"/>
</dbReference>
<evidence type="ECO:0000313" key="4">
    <source>
        <dbReference type="EMBL" id="ROT82725.1"/>
    </source>
</evidence>
<name>A0A3R7PDH8_PENVA</name>
<comment type="caution">
    <text evidence="4">The sequence shown here is derived from an EMBL/GenBank/DDBJ whole genome shotgun (WGS) entry which is preliminary data.</text>
</comment>
<keyword evidence="4" id="KW-0548">Nucleotidyltransferase</keyword>
<dbReference type="GO" id="GO:0008270">
    <property type="term" value="F:zinc ion binding"/>
    <property type="evidence" value="ECO:0007669"/>
    <property type="project" value="UniProtKB-KW"/>
</dbReference>
<sequence>MQARVQENGDTSDPFQVRNGVKQGCVLAPTLFSILSAAMLLDAFHECNRGVYIRFRTDGKLFNLQRLKAKTRVFEVILRDFLFSDDCALVAHSHEDMQYITDCFAVACRRFGLTISLGKTEAMFQPSPSQAANAPPPPSIIISNTEIKTVDNFCYLGSTIMSSESLGSEVMLRIGKASAAFGQLTKRLWQDRGIRLSTKISVYRAVVLSTLLYCCETWTTYRRHIKQLEQFHQRCLQKICNIKWQDRVSNLQILEKCDLPSIECLIIKCQLRWTGHVIRMEDSRIPKMLLYGQLKEGHRDQGRPFKMYKDTLKVNLKRCNFDVNSWEATASDRALWTHQRAQGTKDFEVNRLAEIKTKKERRKQCSASVDSFPCSFCDRLCASRIGLHSHMRTHLGN</sequence>
<dbReference type="InterPro" id="IPR000477">
    <property type="entry name" value="RT_dom"/>
</dbReference>
<keyword evidence="4" id="KW-0808">Transferase</keyword>
<protein>
    <submittedName>
        <fullName evidence="4">Putative RNA-directed DNA polymerase from mobile element jockey-like</fullName>
    </submittedName>
</protein>
<dbReference type="AlphaFoldDB" id="A0A3R7PDH8"/>
<dbReference type="PANTHER" id="PTHR47027">
    <property type="entry name" value="REVERSE TRANSCRIPTASE DOMAIN-CONTAINING PROTEIN"/>
    <property type="match status" value="1"/>
</dbReference>
<evidence type="ECO:0000313" key="5">
    <source>
        <dbReference type="Proteomes" id="UP000283509"/>
    </source>
</evidence>
<dbReference type="InterPro" id="IPR013087">
    <property type="entry name" value="Znf_C2H2_type"/>
</dbReference>
<evidence type="ECO:0000259" key="2">
    <source>
        <dbReference type="PROSITE" id="PS50157"/>
    </source>
</evidence>
<dbReference type="PROSITE" id="PS50878">
    <property type="entry name" value="RT_POL"/>
    <property type="match status" value="1"/>
</dbReference>
<reference evidence="4 5" key="2">
    <citation type="submission" date="2019-01" db="EMBL/GenBank/DDBJ databases">
        <title>The decoding of complex shrimp genome reveals the adaptation for benthos swimmer, frequently molting mechanism and breeding impact on genome.</title>
        <authorList>
            <person name="Sun Y."/>
            <person name="Gao Y."/>
            <person name="Yu Y."/>
        </authorList>
    </citation>
    <scope>NUCLEOTIDE SEQUENCE [LARGE SCALE GENOMIC DNA]</scope>
    <source>
        <tissue evidence="4">Muscle</tissue>
    </source>
</reference>
<organism evidence="4 5">
    <name type="scientific">Penaeus vannamei</name>
    <name type="common">Whiteleg shrimp</name>
    <name type="synonym">Litopenaeus vannamei</name>
    <dbReference type="NCBI Taxonomy" id="6689"/>
    <lineage>
        <taxon>Eukaryota</taxon>
        <taxon>Metazoa</taxon>
        <taxon>Ecdysozoa</taxon>
        <taxon>Arthropoda</taxon>
        <taxon>Crustacea</taxon>
        <taxon>Multicrustacea</taxon>
        <taxon>Malacostraca</taxon>
        <taxon>Eumalacostraca</taxon>
        <taxon>Eucarida</taxon>
        <taxon>Decapoda</taxon>
        <taxon>Dendrobranchiata</taxon>
        <taxon>Penaeoidea</taxon>
        <taxon>Penaeidae</taxon>
        <taxon>Penaeus</taxon>
    </lineage>
</organism>
<feature type="domain" description="Reverse transcriptase" evidence="3">
    <location>
        <begin position="1"/>
        <end position="160"/>
    </location>
</feature>
<keyword evidence="1" id="KW-0863">Zinc-finger</keyword>
<keyword evidence="5" id="KW-1185">Reference proteome</keyword>
<dbReference type="PROSITE" id="PS50157">
    <property type="entry name" value="ZINC_FINGER_C2H2_2"/>
    <property type="match status" value="1"/>
</dbReference>
<accession>A0A3R7PDH8</accession>